<dbReference type="GO" id="GO:0043565">
    <property type="term" value="F:sequence-specific DNA binding"/>
    <property type="evidence" value="ECO:0007669"/>
    <property type="project" value="InterPro"/>
</dbReference>
<sequence length="155" mass="16649">MMLTAPGWDRFVSMVEHMVEPPRTVRRLEVITTASGRRRWSQFERRRILAEAMAPGAVVSVVARRNGMSPQHLFTWLREARKAPTVGGRAAAFVPVLLDEPASASSASSPRAGIRPLGSPATGIEVEMAGAVVRIGADASQAQITAVIRALKAPL</sequence>
<gene>
    <name evidence="1" type="ORF">HNR00_004985</name>
</gene>
<accession>A0A840ZRK2</accession>
<dbReference type="NCBIfam" id="NF047595">
    <property type="entry name" value="IS66_ISRel24_TnpA"/>
    <property type="match status" value="1"/>
</dbReference>
<dbReference type="PANTHER" id="PTHR37936:SF3">
    <property type="entry name" value="TRANSPOSASE INSC FOR INSERTION ELEMENT IS2A-RELATED"/>
    <property type="match status" value="1"/>
</dbReference>
<organism evidence="1 2">
    <name type="scientific">Methylorubrum rhodinum</name>
    <dbReference type="NCBI Taxonomy" id="29428"/>
    <lineage>
        <taxon>Bacteria</taxon>
        <taxon>Pseudomonadati</taxon>
        <taxon>Pseudomonadota</taxon>
        <taxon>Alphaproteobacteria</taxon>
        <taxon>Hyphomicrobiales</taxon>
        <taxon>Methylobacteriaceae</taxon>
        <taxon>Methylorubrum</taxon>
    </lineage>
</organism>
<dbReference type="SUPFAM" id="SSF48295">
    <property type="entry name" value="TrpR-like"/>
    <property type="match status" value="1"/>
</dbReference>
<dbReference type="RefSeq" id="WP_183574002.1">
    <property type="nucleotide sequence ID" value="NZ_JACHOP010000039.1"/>
</dbReference>
<dbReference type="Pfam" id="PF01527">
    <property type="entry name" value="HTH_Tnp_1"/>
    <property type="match status" value="1"/>
</dbReference>
<comment type="caution">
    <text evidence="1">The sequence shown here is derived from an EMBL/GenBank/DDBJ whole genome shotgun (WGS) entry which is preliminary data.</text>
</comment>
<dbReference type="EMBL" id="JACHOP010000039">
    <property type="protein sequence ID" value="MBB5760236.1"/>
    <property type="molecule type" value="Genomic_DNA"/>
</dbReference>
<dbReference type="InterPro" id="IPR002514">
    <property type="entry name" value="Transposase_8"/>
</dbReference>
<reference evidence="1 2" key="1">
    <citation type="submission" date="2020-08" db="EMBL/GenBank/DDBJ databases">
        <title>Genomic Encyclopedia of Type Strains, Phase IV (KMG-IV): sequencing the most valuable type-strain genomes for metagenomic binning, comparative biology and taxonomic classification.</title>
        <authorList>
            <person name="Goeker M."/>
        </authorList>
    </citation>
    <scope>NUCLEOTIDE SEQUENCE [LARGE SCALE GENOMIC DNA]</scope>
    <source>
        <strain evidence="1 2">DSM 2163</strain>
    </source>
</reference>
<dbReference type="Proteomes" id="UP000583454">
    <property type="component" value="Unassembled WGS sequence"/>
</dbReference>
<protein>
    <submittedName>
        <fullName evidence="1">Transposase</fullName>
    </submittedName>
</protein>
<dbReference type="GO" id="GO:0006313">
    <property type="term" value="P:DNA transposition"/>
    <property type="evidence" value="ECO:0007669"/>
    <property type="project" value="InterPro"/>
</dbReference>
<dbReference type="AlphaFoldDB" id="A0A840ZRK2"/>
<evidence type="ECO:0000313" key="1">
    <source>
        <dbReference type="EMBL" id="MBB5760236.1"/>
    </source>
</evidence>
<proteinExistence type="predicted"/>
<dbReference type="PANTHER" id="PTHR37936">
    <property type="entry name" value="TRANSPOSASE INSC FOR INSERTION ELEMENT IS2A-RELATED"/>
    <property type="match status" value="1"/>
</dbReference>
<keyword evidence="2" id="KW-1185">Reference proteome</keyword>
<dbReference type="InterPro" id="IPR010921">
    <property type="entry name" value="Trp_repressor/repl_initiator"/>
</dbReference>
<dbReference type="GO" id="GO:0004803">
    <property type="term" value="F:transposase activity"/>
    <property type="evidence" value="ECO:0007669"/>
    <property type="project" value="InterPro"/>
</dbReference>
<name>A0A840ZRK2_9HYPH</name>
<evidence type="ECO:0000313" key="2">
    <source>
        <dbReference type="Proteomes" id="UP000583454"/>
    </source>
</evidence>